<gene>
    <name evidence="3" type="primary">FAM13C</name>
    <name evidence="3" type="ORF">EYF80_019173</name>
</gene>
<dbReference type="AlphaFoldDB" id="A0A4Z2HXL7"/>
<name>A0A4Z2HXL7_9TELE</name>
<keyword evidence="4" id="KW-1185">Reference proteome</keyword>
<reference evidence="3 4" key="1">
    <citation type="submission" date="2019-03" db="EMBL/GenBank/DDBJ databases">
        <title>First draft genome of Liparis tanakae, snailfish: a comprehensive survey of snailfish specific genes.</title>
        <authorList>
            <person name="Kim W."/>
            <person name="Song I."/>
            <person name="Jeong J.-H."/>
            <person name="Kim D."/>
            <person name="Kim S."/>
            <person name="Ryu S."/>
            <person name="Song J.Y."/>
            <person name="Lee S.K."/>
        </authorList>
    </citation>
    <scope>NUCLEOTIDE SEQUENCE [LARGE SCALE GENOMIC DNA]</scope>
    <source>
        <tissue evidence="3">Muscle</tissue>
    </source>
</reference>
<sequence length="310" mass="34462">MFCFCFQSPFLKLHALEADSGPLPSRVETQIQDNLPEQRPPPYAEEENLYSTHKRLLHSPPPAPSQSGLMESPPSSESSPVLSSAFHPEGTSGDYLPSPPGPKTSPLLSRFTTSDCPIPSPRCPNLGHSLRYNLDPDSAPSPPCAQHIRMARSSVHTESHMSILVLSRNIHALKKRIRRFEERFEQEKHYKPAHNDKTAHPEVARLMKELIKSRKQLKELKLRRSGEVGGPRGPGDVSPSAETCSTSTGHREAALAGAELQLLNDSNTKPDVEETVNTITNRLKERRRELGLPDRVQVGFAKMLSRHCIS</sequence>
<organism evidence="3 4">
    <name type="scientific">Liparis tanakae</name>
    <name type="common">Tanaka's snailfish</name>
    <dbReference type="NCBI Taxonomy" id="230148"/>
    <lineage>
        <taxon>Eukaryota</taxon>
        <taxon>Metazoa</taxon>
        <taxon>Chordata</taxon>
        <taxon>Craniata</taxon>
        <taxon>Vertebrata</taxon>
        <taxon>Euteleostomi</taxon>
        <taxon>Actinopterygii</taxon>
        <taxon>Neopterygii</taxon>
        <taxon>Teleostei</taxon>
        <taxon>Neoteleostei</taxon>
        <taxon>Acanthomorphata</taxon>
        <taxon>Eupercaria</taxon>
        <taxon>Perciformes</taxon>
        <taxon>Cottioidei</taxon>
        <taxon>Cottales</taxon>
        <taxon>Liparidae</taxon>
        <taxon>Liparis</taxon>
    </lineage>
</organism>
<dbReference type="InterPro" id="IPR039102">
    <property type="entry name" value="FAM13"/>
</dbReference>
<evidence type="ECO:0000256" key="2">
    <source>
        <dbReference type="SAM" id="MobiDB-lite"/>
    </source>
</evidence>
<dbReference type="OrthoDB" id="185175at2759"/>
<dbReference type="Proteomes" id="UP000314294">
    <property type="component" value="Unassembled WGS sequence"/>
</dbReference>
<dbReference type="PANTHER" id="PTHR15904">
    <property type="entry name" value="FAM13"/>
    <property type="match status" value="1"/>
</dbReference>
<dbReference type="PANTHER" id="PTHR15904:SF19">
    <property type="entry name" value="PROTEIN FAM13C"/>
    <property type="match status" value="1"/>
</dbReference>
<dbReference type="EMBL" id="SRLO01000161">
    <property type="protein sequence ID" value="TNN70589.1"/>
    <property type="molecule type" value="Genomic_DNA"/>
</dbReference>
<evidence type="ECO:0000256" key="1">
    <source>
        <dbReference type="SAM" id="Coils"/>
    </source>
</evidence>
<comment type="caution">
    <text evidence="3">The sequence shown here is derived from an EMBL/GenBank/DDBJ whole genome shotgun (WGS) entry which is preliminary data.</text>
</comment>
<evidence type="ECO:0000313" key="3">
    <source>
        <dbReference type="EMBL" id="TNN70589.1"/>
    </source>
</evidence>
<accession>A0A4Z2HXL7</accession>
<feature type="compositionally biased region" description="Low complexity" evidence="2">
    <location>
        <begin position="72"/>
        <end position="84"/>
    </location>
</feature>
<feature type="coiled-coil region" evidence="1">
    <location>
        <begin position="163"/>
        <end position="223"/>
    </location>
</feature>
<feature type="region of interest" description="Disordered" evidence="2">
    <location>
        <begin position="55"/>
        <end position="108"/>
    </location>
</feature>
<protein>
    <submittedName>
        <fullName evidence="3">Protein FAM13C</fullName>
    </submittedName>
</protein>
<proteinExistence type="predicted"/>
<keyword evidence="1" id="KW-0175">Coiled coil</keyword>
<feature type="region of interest" description="Disordered" evidence="2">
    <location>
        <begin position="225"/>
        <end position="245"/>
    </location>
</feature>
<evidence type="ECO:0000313" key="4">
    <source>
        <dbReference type="Proteomes" id="UP000314294"/>
    </source>
</evidence>